<dbReference type="EMBL" id="PQIB02000009">
    <property type="protein sequence ID" value="RLM98127.1"/>
    <property type="molecule type" value="Genomic_DNA"/>
</dbReference>
<evidence type="ECO:0000256" key="4">
    <source>
        <dbReference type="ARBA" id="ARBA00023163"/>
    </source>
</evidence>
<protein>
    <submittedName>
        <fullName evidence="8">WRKY transcription factor 54</fullName>
    </submittedName>
</protein>
<dbReference type="Proteomes" id="UP000275267">
    <property type="component" value="Unassembled WGS sequence"/>
</dbReference>
<keyword evidence="5" id="KW-0539">Nucleus</keyword>
<dbReference type="OrthoDB" id="692077at2759"/>
<dbReference type="Pfam" id="PF03106">
    <property type="entry name" value="WRKY"/>
    <property type="match status" value="1"/>
</dbReference>
<evidence type="ECO:0000313" key="9">
    <source>
        <dbReference type="Proteomes" id="UP000275267"/>
    </source>
</evidence>
<sequence length="425" mass="46198">MASFNFTSVVLGEGTTFLVLHHQRPWQQVDAATSTSSSTTLTSCCSPVSPGRSRGCPFSTRLQLVLHQDFSDRTHAIPLRSTMRPHGVELGIDHHLLPQWAADREHAVEVAAQVYERIKIQQPLLLLHCSSLPPSATTQLAQSLLSEALRALNVALSVMNQQPSPAPATPTSVVVKAEPQLLISSSPSHGAAPDPDEAITSTARRSKRRRTTVEAGGKTSSWAGLTTVPYEDGYEWREYGEKKINGTSFTRSYFRCTYKDDTGCLATKHVQQKDSSDPPVFQVTYNNKHTCNNNCTATAANSSERVISINPLIINGHHHAAANNVKQEEPPAVLPPLVEASSALAFDQSFPIGMQQQPCGTARDYHGRHTPSTTSSCISGDSCCDGYYSAGGDMAQQMAAEEASPGEDFLHDLELFLLCDSFKDY</sequence>
<dbReference type="InterPro" id="IPR044810">
    <property type="entry name" value="WRKY_plant"/>
</dbReference>
<dbReference type="InterPro" id="IPR036576">
    <property type="entry name" value="WRKY_dom_sf"/>
</dbReference>
<keyword evidence="4" id="KW-0804">Transcription</keyword>
<keyword evidence="2" id="KW-0805">Transcription regulation</keyword>
<dbReference type="SMART" id="SM00774">
    <property type="entry name" value="WRKY"/>
    <property type="match status" value="1"/>
</dbReference>
<accession>A0A3L6R6H6</accession>
<keyword evidence="3" id="KW-0238">DNA-binding</keyword>
<feature type="domain" description="WRKY" evidence="7">
    <location>
        <begin position="231"/>
        <end position="289"/>
    </location>
</feature>
<dbReference type="AlphaFoldDB" id="A0A3L6R6H6"/>
<evidence type="ECO:0000256" key="2">
    <source>
        <dbReference type="ARBA" id="ARBA00023015"/>
    </source>
</evidence>
<dbReference type="Gene3D" id="2.20.25.80">
    <property type="entry name" value="WRKY domain"/>
    <property type="match status" value="1"/>
</dbReference>
<dbReference type="STRING" id="4540.A0A3L6R6H6"/>
<name>A0A3L6R6H6_PANMI</name>
<dbReference type="InterPro" id="IPR003657">
    <property type="entry name" value="WRKY_dom"/>
</dbReference>
<evidence type="ECO:0000256" key="1">
    <source>
        <dbReference type="ARBA" id="ARBA00004123"/>
    </source>
</evidence>
<comment type="subcellular location">
    <subcellularLocation>
        <location evidence="1">Nucleus</location>
    </subcellularLocation>
</comment>
<keyword evidence="9" id="KW-1185">Reference proteome</keyword>
<dbReference type="GO" id="GO:0005634">
    <property type="term" value="C:nucleus"/>
    <property type="evidence" value="ECO:0007669"/>
    <property type="project" value="UniProtKB-SubCell"/>
</dbReference>
<evidence type="ECO:0000313" key="8">
    <source>
        <dbReference type="EMBL" id="RLM98127.1"/>
    </source>
</evidence>
<reference evidence="9" key="1">
    <citation type="journal article" date="2019" name="Nat. Commun.">
        <title>The genome of broomcorn millet.</title>
        <authorList>
            <person name="Zou C."/>
            <person name="Miki D."/>
            <person name="Li D."/>
            <person name="Tang Q."/>
            <person name="Xiao L."/>
            <person name="Rajput S."/>
            <person name="Deng P."/>
            <person name="Jia W."/>
            <person name="Huang R."/>
            <person name="Zhang M."/>
            <person name="Sun Y."/>
            <person name="Hu J."/>
            <person name="Fu X."/>
            <person name="Schnable P.S."/>
            <person name="Li F."/>
            <person name="Zhang H."/>
            <person name="Feng B."/>
            <person name="Zhu X."/>
            <person name="Liu R."/>
            <person name="Schnable J.C."/>
            <person name="Zhu J.-K."/>
            <person name="Zhang H."/>
        </authorList>
    </citation>
    <scope>NUCLEOTIDE SEQUENCE [LARGE SCALE GENOMIC DNA]</scope>
</reference>
<evidence type="ECO:0000256" key="6">
    <source>
        <dbReference type="SAM" id="MobiDB-lite"/>
    </source>
</evidence>
<proteinExistence type="predicted"/>
<dbReference type="GO" id="GO:0043565">
    <property type="term" value="F:sequence-specific DNA binding"/>
    <property type="evidence" value="ECO:0007669"/>
    <property type="project" value="InterPro"/>
</dbReference>
<dbReference type="SUPFAM" id="SSF118290">
    <property type="entry name" value="WRKY DNA-binding domain"/>
    <property type="match status" value="1"/>
</dbReference>
<organism evidence="8 9">
    <name type="scientific">Panicum miliaceum</name>
    <name type="common">Proso millet</name>
    <name type="synonym">Broomcorn millet</name>
    <dbReference type="NCBI Taxonomy" id="4540"/>
    <lineage>
        <taxon>Eukaryota</taxon>
        <taxon>Viridiplantae</taxon>
        <taxon>Streptophyta</taxon>
        <taxon>Embryophyta</taxon>
        <taxon>Tracheophyta</taxon>
        <taxon>Spermatophyta</taxon>
        <taxon>Magnoliopsida</taxon>
        <taxon>Liliopsida</taxon>
        <taxon>Poales</taxon>
        <taxon>Poaceae</taxon>
        <taxon>PACMAD clade</taxon>
        <taxon>Panicoideae</taxon>
        <taxon>Panicodae</taxon>
        <taxon>Paniceae</taxon>
        <taxon>Panicinae</taxon>
        <taxon>Panicum</taxon>
        <taxon>Panicum sect. Panicum</taxon>
    </lineage>
</organism>
<dbReference type="GO" id="GO:0003700">
    <property type="term" value="F:DNA-binding transcription factor activity"/>
    <property type="evidence" value="ECO:0007669"/>
    <property type="project" value="InterPro"/>
</dbReference>
<evidence type="ECO:0000256" key="3">
    <source>
        <dbReference type="ARBA" id="ARBA00023125"/>
    </source>
</evidence>
<evidence type="ECO:0000259" key="7">
    <source>
        <dbReference type="PROSITE" id="PS50811"/>
    </source>
</evidence>
<dbReference type="PANTHER" id="PTHR31282">
    <property type="entry name" value="WRKY TRANSCRIPTION FACTOR 21-RELATED"/>
    <property type="match status" value="1"/>
</dbReference>
<feature type="region of interest" description="Disordered" evidence="6">
    <location>
        <begin position="184"/>
        <end position="218"/>
    </location>
</feature>
<comment type="caution">
    <text evidence="8">The sequence shown here is derived from an EMBL/GenBank/DDBJ whole genome shotgun (WGS) entry which is preliminary data.</text>
</comment>
<evidence type="ECO:0000256" key="5">
    <source>
        <dbReference type="ARBA" id="ARBA00023242"/>
    </source>
</evidence>
<dbReference type="PROSITE" id="PS50811">
    <property type="entry name" value="WRKY"/>
    <property type="match status" value="1"/>
</dbReference>
<gene>
    <name evidence="8" type="ORF">C2845_PM06G15630</name>
</gene>